<keyword evidence="1" id="KW-0812">Transmembrane</keyword>
<dbReference type="RefSeq" id="WP_071512639.1">
    <property type="nucleotide sequence ID" value="NZ_CP060015.1"/>
</dbReference>
<sequence length="156" mass="16326">MSTFNGLPAHILLNHFVVVLAPLTAILAILCALWPAARRRLIWLVVLLALGTLVITPLTTSSGAWLAARVDASPALTTHEQLGKTLVYLVAALVAAVTLLAAVHIRQARGRAVKFAAHSMVGVLVIVAAVATLVQTYRIGDSGARAAWGNVTSSAH</sequence>
<dbReference type="Pfam" id="PF09990">
    <property type="entry name" value="DUF2231"/>
    <property type="match status" value="1"/>
</dbReference>
<keyword evidence="1" id="KW-0472">Membrane</keyword>
<gene>
    <name evidence="3" type="ORF">BST29_01405</name>
</gene>
<protein>
    <recommendedName>
        <fullName evidence="2">DUF2231 domain-containing protein</fullName>
    </recommendedName>
</protein>
<dbReference type="EMBL" id="MVHV01000001">
    <property type="protein sequence ID" value="ORA85527.1"/>
    <property type="molecule type" value="Genomic_DNA"/>
</dbReference>
<keyword evidence="1" id="KW-1133">Transmembrane helix</keyword>
<proteinExistence type="predicted"/>
<feature type="transmembrane region" description="Helical" evidence="1">
    <location>
        <begin position="12"/>
        <end position="34"/>
    </location>
</feature>
<organism evidence="3 4">
    <name type="scientific">Mycobacterium malmoense</name>
    <dbReference type="NCBI Taxonomy" id="1780"/>
    <lineage>
        <taxon>Bacteria</taxon>
        <taxon>Bacillati</taxon>
        <taxon>Actinomycetota</taxon>
        <taxon>Actinomycetes</taxon>
        <taxon>Mycobacteriales</taxon>
        <taxon>Mycobacteriaceae</taxon>
        <taxon>Mycobacterium</taxon>
    </lineage>
</organism>
<evidence type="ECO:0000256" key="1">
    <source>
        <dbReference type="SAM" id="Phobius"/>
    </source>
</evidence>
<reference evidence="3 4" key="1">
    <citation type="submission" date="2017-02" db="EMBL/GenBank/DDBJ databases">
        <title>The new phylogeny of genus Mycobacterium.</title>
        <authorList>
            <person name="Tortoli E."/>
            <person name="Trovato A."/>
            <person name="Cirillo D.M."/>
        </authorList>
    </citation>
    <scope>NUCLEOTIDE SEQUENCE [LARGE SCALE GENOMIC DNA]</scope>
    <source>
        <strain evidence="3 4">IP1130001</strain>
    </source>
</reference>
<feature type="transmembrane region" description="Helical" evidence="1">
    <location>
        <begin position="41"/>
        <end position="66"/>
    </location>
</feature>
<name>A0ABX3SXT9_MYCMA</name>
<keyword evidence="4" id="KW-1185">Reference proteome</keyword>
<accession>A0ABX3SXT9</accession>
<dbReference type="InterPro" id="IPR019251">
    <property type="entry name" value="DUF2231_TM"/>
</dbReference>
<feature type="transmembrane region" description="Helical" evidence="1">
    <location>
        <begin position="86"/>
        <end position="103"/>
    </location>
</feature>
<dbReference type="Proteomes" id="UP000243140">
    <property type="component" value="Unassembled WGS sequence"/>
</dbReference>
<evidence type="ECO:0000313" key="3">
    <source>
        <dbReference type="EMBL" id="ORA85527.1"/>
    </source>
</evidence>
<feature type="domain" description="DUF2231" evidence="2">
    <location>
        <begin position="6"/>
        <end position="149"/>
    </location>
</feature>
<evidence type="ECO:0000259" key="2">
    <source>
        <dbReference type="Pfam" id="PF09990"/>
    </source>
</evidence>
<comment type="caution">
    <text evidence="3">The sequence shown here is derived from an EMBL/GenBank/DDBJ whole genome shotgun (WGS) entry which is preliminary data.</text>
</comment>
<evidence type="ECO:0000313" key="4">
    <source>
        <dbReference type="Proteomes" id="UP000243140"/>
    </source>
</evidence>
<feature type="transmembrane region" description="Helical" evidence="1">
    <location>
        <begin position="115"/>
        <end position="134"/>
    </location>
</feature>